<name>A0A1A5J9L9_RHILI</name>
<dbReference type="EMBL" id="LZTJ01000034">
    <property type="protein sequence ID" value="OBP69577.1"/>
    <property type="molecule type" value="Genomic_DNA"/>
</dbReference>
<dbReference type="Proteomes" id="UP000093748">
    <property type="component" value="Unassembled WGS sequence"/>
</dbReference>
<evidence type="ECO:0000313" key="2">
    <source>
        <dbReference type="Proteomes" id="UP000093748"/>
    </source>
</evidence>
<evidence type="ECO:0000313" key="1">
    <source>
        <dbReference type="EMBL" id="OBP69577.1"/>
    </source>
</evidence>
<proteinExistence type="predicted"/>
<sequence>MYAQVNFIFTQPIRGQGSTVLLLDSTIAGGVFGSLLFQLDMGCDLTPIVGQIQLCIEIGASFLADLGAQ</sequence>
<gene>
    <name evidence="1" type="ORF">BAE39_24815</name>
</gene>
<organism evidence="1 2">
    <name type="scientific">Rhizobium loti</name>
    <name type="common">Mesorhizobium loti</name>
    <dbReference type="NCBI Taxonomy" id="381"/>
    <lineage>
        <taxon>Bacteria</taxon>
        <taxon>Pseudomonadati</taxon>
        <taxon>Pseudomonadota</taxon>
        <taxon>Alphaproteobacteria</taxon>
        <taxon>Hyphomicrobiales</taxon>
        <taxon>Phyllobacteriaceae</taxon>
        <taxon>Mesorhizobium</taxon>
    </lineage>
</organism>
<reference evidence="2" key="1">
    <citation type="submission" date="2016-06" db="EMBL/GenBank/DDBJ databases">
        <title>NZP2037 Pacbio-Illumina hybrid assembly.</title>
        <authorList>
            <person name="Ramsay J.P."/>
        </authorList>
    </citation>
    <scope>NUCLEOTIDE SEQUENCE [LARGE SCALE GENOMIC DNA]</scope>
    <source>
        <strain evidence="2">R7ANS::ICEMlSym2042</strain>
    </source>
</reference>
<protein>
    <submittedName>
        <fullName evidence="1">Uncharacterized protein</fullName>
    </submittedName>
</protein>
<accession>A0A1A5J9L9</accession>
<dbReference type="AlphaFoldDB" id="A0A1A5J9L9"/>
<comment type="caution">
    <text evidence="1">The sequence shown here is derived from an EMBL/GenBank/DDBJ whole genome shotgun (WGS) entry which is preliminary data.</text>
</comment>